<keyword evidence="10" id="KW-0408">Iron</keyword>
<keyword evidence="16" id="KW-1185">Reference proteome</keyword>
<dbReference type="NCBIfam" id="TIGR02773">
    <property type="entry name" value="addB_Gpos"/>
    <property type="match status" value="1"/>
</dbReference>
<feature type="domain" description="UvrD-like helicase C-terminal" evidence="14">
    <location>
        <begin position="273"/>
        <end position="578"/>
    </location>
</feature>
<dbReference type="InterPro" id="IPR014140">
    <property type="entry name" value="DNA_helicase_suAddB"/>
</dbReference>
<keyword evidence="12" id="KW-0238">DNA-binding</keyword>
<evidence type="ECO:0000256" key="13">
    <source>
        <dbReference type="ARBA" id="ARBA00023204"/>
    </source>
</evidence>
<organism evidence="15 16">
    <name type="scientific">Desulfofundulus salinus</name>
    <dbReference type="NCBI Taxonomy" id="2419843"/>
    <lineage>
        <taxon>Bacteria</taxon>
        <taxon>Bacillati</taxon>
        <taxon>Bacillota</taxon>
        <taxon>Clostridia</taxon>
        <taxon>Eubacteriales</taxon>
        <taxon>Peptococcaceae</taxon>
        <taxon>Desulfofundulus</taxon>
    </lineage>
</organism>
<dbReference type="InterPro" id="IPR038726">
    <property type="entry name" value="PDDEXK_AddAB-type"/>
</dbReference>
<keyword evidence="3" id="KW-0479">Metal-binding</keyword>
<dbReference type="Pfam" id="PF21445">
    <property type="entry name" value="ADDB_N"/>
    <property type="match status" value="1"/>
</dbReference>
<evidence type="ECO:0000256" key="10">
    <source>
        <dbReference type="ARBA" id="ARBA00023004"/>
    </source>
</evidence>
<accession>A0A494X409</accession>
<keyword evidence="8 15" id="KW-0269">Exonuclease</keyword>
<comment type="caution">
    <text evidence="15">The sequence shown here is derived from an EMBL/GenBank/DDBJ whole genome shotgun (WGS) entry which is preliminary data.</text>
</comment>
<name>A0A494X409_9FIRM</name>
<evidence type="ECO:0000256" key="5">
    <source>
        <dbReference type="ARBA" id="ARBA00022763"/>
    </source>
</evidence>
<dbReference type="PANTHER" id="PTHR30591">
    <property type="entry name" value="RECBCD ENZYME SUBUNIT RECC"/>
    <property type="match status" value="1"/>
</dbReference>
<evidence type="ECO:0000256" key="8">
    <source>
        <dbReference type="ARBA" id="ARBA00022839"/>
    </source>
</evidence>
<dbReference type="PANTHER" id="PTHR30591:SF1">
    <property type="entry name" value="RECBCD ENZYME SUBUNIT RECC"/>
    <property type="match status" value="1"/>
</dbReference>
<dbReference type="GO" id="GO:0003677">
    <property type="term" value="F:DNA binding"/>
    <property type="evidence" value="ECO:0007669"/>
    <property type="project" value="UniProtKB-KW"/>
</dbReference>
<dbReference type="EMBL" id="RBWE01000001">
    <property type="protein sequence ID" value="RKO67594.1"/>
    <property type="molecule type" value="Genomic_DNA"/>
</dbReference>
<dbReference type="GO" id="GO:0046872">
    <property type="term" value="F:metal ion binding"/>
    <property type="evidence" value="ECO:0007669"/>
    <property type="project" value="UniProtKB-KW"/>
</dbReference>
<keyword evidence="9" id="KW-0067">ATP-binding</keyword>
<protein>
    <submittedName>
        <fullName evidence="15">Helicase-exonuclease AddAB subunit AddB</fullName>
    </submittedName>
</protein>
<proteinExistence type="predicted"/>
<dbReference type="GO" id="GO:0051539">
    <property type="term" value="F:4 iron, 4 sulfur cluster binding"/>
    <property type="evidence" value="ECO:0007669"/>
    <property type="project" value="UniProtKB-KW"/>
</dbReference>
<gene>
    <name evidence="15" type="primary">addB</name>
    <name evidence="15" type="ORF">D7024_11915</name>
</gene>
<keyword evidence="7 15" id="KW-0347">Helicase</keyword>
<dbReference type="AlphaFoldDB" id="A0A494X409"/>
<keyword evidence="4" id="KW-0547">Nucleotide-binding</keyword>
<dbReference type="InterPro" id="IPR027417">
    <property type="entry name" value="P-loop_NTPase"/>
</dbReference>
<dbReference type="PROSITE" id="PS51217">
    <property type="entry name" value="UVRD_HELICASE_CTER"/>
    <property type="match status" value="1"/>
</dbReference>
<keyword evidence="5" id="KW-0227">DNA damage</keyword>
<dbReference type="RefSeq" id="WP_121452004.1">
    <property type="nucleotide sequence ID" value="NZ_RBWE01000001.1"/>
</dbReference>
<dbReference type="Gene3D" id="6.10.140.1030">
    <property type="match status" value="1"/>
</dbReference>
<dbReference type="GO" id="GO:0004386">
    <property type="term" value="F:helicase activity"/>
    <property type="evidence" value="ECO:0007669"/>
    <property type="project" value="UniProtKB-KW"/>
</dbReference>
<evidence type="ECO:0000256" key="3">
    <source>
        <dbReference type="ARBA" id="ARBA00022723"/>
    </source>
</evidence>
<keyword evidence="6" id="KW-0378">Hydrolase</keyword>
<dbReference type="OrthoDB" id="9758506at2"/>
<dbReference type="SUPFAM" id="SSF52540">
    <property type="entry name" value="P-loop containing nucleoside triphosphate hydrolases"/>
    <property type="match status" value="1"/>
</dbReference>
<evidence type="ECO:0000256" key="2">
    <source>
        <dbReference type="ARBA" id="ARBA00022722"/>
    </source>
</evidence>
<evidence type="ECO:0000313" key="15">
    <source>
        <dbReference type="EMBL" id="RKO67594.1"/>
    </source>
</evidence>
<dbReference type="GO" id="GO:0004527">
    <property type="term" value="F:exonuclease activity"/>
    <property type="evidence" value="ECO:0007669"/>
    <property type="project" value="UniProtKB-KW"/>
</dbReference>
<keyword evidence="1" id="KW-0004">4Fe-4S</keyword>
<dbReference type="GO" id="GO:0000724">
    <property type="term" value="P:double-strand break repair via homologous recombination"/>
    <property type="evidence" value="ECO:0007669"/>
    <property type="project" value="InterPro"/>
</dbReference>
<evidence type="ECO:0000259" key="14">
    <source>
        <dbReference type="PROSITE" id="PS51217"/>
    </source>
</evidence>
<dbReference type="Gene3D" id="3.40.50.300">
    <property type="entry name" value="P-loop containing nucleotide triphosphate hydrolases"/>
    <property type="match status" value="4"/>
</dbReference>
<keyword evidence="13" id="KW-0234">DNA repair</keyword>
<dbReference type="Proteomes" id="UP000271256">
    <property type="component" value="Unassembled WGS sequence"/>
</dbReference>
<dbReference type="GO" id="GO:0005524">
    <property type="term" value="F:ATP binding"/>
    <property type="evidence" value="ECO:0007669"/>
    <property type="project" value="UniProtKB-KW"/>
</dbReference>
<evidence type="ECO:0000256" key="1">
    <source>
        <dbReference type="ARBA" id="ARBA00022485"/>
    </source>
</evidence>
<evidence type="ECO:0000256" key="12">
    <source>
        <dbReference type="ARBA" id="ARBA00023125"/>
    </source>
</evidence>
<dbReference type="Pfam" id="PF12705">
    <property type="entry name" value="PDDEXK_1"/>
    <property type="match status" value="1"/>
</dbReference>
<dbReference type="InterPro" id="IPR049035">
    <property type="entry name" value="ADDB_N"/>
</dbReference>
<dbReference type="InterPro" id="IPR014017">
    <property type="entry name" value="DNA_helicase_UvrD-like_C"/>
</dbReference>
<keyword evidence="11" id="KW-0411">Iron-sulfur</keyword>
<evidence type="ECO:0000256" key="9">
    <source>
        <dbReference type="ARBA" id="ARBA00022840"/>
    </source>
</evidence>
<evidence type="ECO:0000256" key="7">
    <source>
        <dbReference type="ARBA" id="ARBA00022806"/>
    </source>
</evidence>
<evidence type="ECO:0000256" key="4">
    <source>
        <dbReference type="ARBA" id="ARBA00022741"/>
    </source>
</evidence>
<sequence length="1204" mass="136190">MSLRLLLGRAGTGKTRRCLMEVCAELEREPLGPLLLLIVPAQATFNTERELAARGGSLRAQVYSFRRLAHRVLREAGGAARLPVSELGRRMMLKNILMEEKENLGLMGSLANRPGFLASLSELIGELKMHRIAPEALGELASDKDGQLGQKLKDLCLVYRRLGEKLAGRFTDPDDYLDLLAQRLSSAAFLNNCRVWVDGFSSFTPQEYAVLEALFSKAREITVTLCLDPALATGRPQEHDPFVKPWETRARLLRLARKASVAVREEFLQPDGTWRLAQAPELAHLERHFFSYPTVPYTGTVNKVCLLAGVNLRAEVEGVTRAIRRLLREEGLRPRQIMVAVRDVDAYFPLFRRMLADYEIPFFIDHQQPVIHHPLVELLRSALEVWQKNWTYEPVFRFLKTGLARVNAGEVDRLENYVLGAGIRGSRWYGQEPWNYLPGRTWSEDGQQQAPPPPELEEINRIRWRAIRELRSAQIKARETASGRAVRLSGQQWARILLELCLELEIPRKLDEWSRAAQEAGQPDLAREHRQVWRLVSGLLDELVEVLGKVELSAAELSSVLDAGLEAMRLSLIPPALDAVTVGSLDRSRPPRDVRALFLPGLTEGTLPAHIRTGGVFTEREREQLTMWLRDRNLELPAGTVDRLHQEQFLIYQVLTRTGGKLFLSYPLGDGEGRAVTPSPVIRRVRELLPDLRPRFLPVEPPGGAADVEYVEHPAGLLPRLALRWREASWGRPVHPLWWRVHNLLLEKEGWRDKLSILTAGLTGRNVEPPLGRELGLRLWGRRERKKHVLFSSVSRLERFVQCPFAHFLAHGLGLEERAVYRLAPPDTGQLYHEALHLFVERVQRSGPPWEELGEEDVHRICAELVDSLASRLQNRILLSSARLRQQKARLLERVNDSARALVRQMQKSGFRPTALEVYFGPRGRDVPSDVPGTEMSALPFWPHLFLPPLEVDLGEGIILSLGGRIDRVDLGRGMDGLYLRVIDYKSGPSRLSLPGVLAGVQLQLLVYLWVALEHFAALCRRYHQQLQPAGAFYFQVQRPILNLAQPDLPPEELDREWLKTFKLSGWLVDHGVDLYSLLDRSLAAGTTSLLVPAGLNKDGSLSRQNAASIFTPGEFRVLLNSLGELLRKIGRGIIDGRVDIAPLKMGRDSACTSCIYRAVCRFDLWLPENCYRNLVTDPKELRQRLQAEAVREEGKGLVLYSLD</sequence>
<evidence type="ECO:0000256" key="11">
    <source>
        <dbReference type="ARBA" id="ARBA00023014"/>
    </source>
</evidence>
<keyword evidence="2" id="KW-0540">Nuclease</keyword>
<evidence type="ECO:0000256" key="6">
    <source>
        <dbReference type="ARBA" id="ARBA00022801"/>
    </source>
</evidence>
<evidence type="ECO:0000313" key="16">
    <source>
        <dbReference type="Proteomes" id="UP000271256"/>
    </source>
</evidence>
<reference evidence="15 16" key="1">
    <citation type="submission" date="2018-10" db="EMBL/GenBank/DDBJ databases">
        <authorList>
            <person name="Grouzdev D.S."/>
            <person name="Krutkina M.S."/>
            <person name="Tourova T.P."/>
            <person name="Nazina T.N."/>
        </authorList>
    </citation>
    <scope>NUCLEOTIDE SEQUENCE [LARGE SCALE GENOMIC DNA]</scope>
    <source>
        <strain evidence="15 16">435</strain>
    </source>
</reference>